<protein>
    <submittedName>
        <fullName evidence="1">Uncharacterized protein</fullName>
    </submittedName>
</protein>
<keyword evidence="2" id="KW-1185">Reference proteome</keyword>
<dbReference type="Proteomes" id="UP001150569">
    <property type="component" value="Unassembled WGS sequence"/>
</dbReference>
<dbReference type="InterPro" id="IPR036291">
    <property type="entry name" value="NAD(P)-bd_dom_sf"/>
</dbReference>
<dbReference type="EMBL" id="JANBPT010000279">
    <property type="protein sequence ID" value="KAJ1924332.1"/>
    <property type="molecule type" value="Genomic_DNA"/>
</dbReference>
<name>A0A9W8A6R1_9FUNG</name>
<organism evidence="1 2">
    <name type="scientific">Tieghemiomyces parasiticus</name>
    <dbReference type="NCBI Taxonomy" id="78921"/>
    <lineage>
        <taxon>Eukaryota</taxon>
        <taxon>Fungi</taxon>
        <taxon>Fungi incertae sedis</taxon>
        <taxon>Zoopagomycota</taxon>
        <taxon>Kickxellomycotina</taxon>
        <taxon>Dimargaritomycetes</taxon>
        <taxon>Dimargaritales</taxon>
        <taxon>Dimargaritaceae</taxon>
        <taxon>Tieghemiomyces</taxon>
    </lineage>
</organism>
<sequence length="165" mass="19027">MRFTYLAGIRFDGLNSLIGYDGFKAYGQFKLVVFLATQLLTDQIGEQHGVLVNTIHPGFIENHRDNHEDRDFSYLMQKFLNVAYYFADKVNNGILATVYVTTAPEVIAKPYRGFYFQNTDQASRCPCLWFAKDFDHLTPRLDQYLKDTLFEKTVARDAELNAVFA</sequence>
<dbReference type="SUPFAM" id="SSF51735">
    <property type="entry name" value="NAD(P)-binding Rossmann-fold domains"/>
    <property type="match status" value="1"/>
</dbReference>
<evidence type="ECO:0000313" key="1">
    <source>
        <dbReference type="EMBL" id="KAJ1924332.1"/>
    </source>
</evidence>
<accession>A0A9W8A6R1</accession>
<gene>
    <name evidence="1" type="ORF">IWQ60_005268</name>
</gene>
<dbReference type="Gene3D" id="3.40.50.720">
    <property type="entry name" value="NAD(P)-binding Rossmann-like Domain"/>
    <property type="match status" value="1"/>
</dbReference>
<reference evidence="1" key="1">
    <citation type="submission" date="2022-07" db="EMBL/GenBank/DDBJ databases">
        <title>Phylogenomic reconstructions and comparative analyses of Kickxellomycotina fungi.</title>
        <authorList>
            <person name="Reynolds N.K."/>
            <person name="Stajich J.E."/>
            <person name="Barry K."/>
            <person name="Grigoriev I.V."/>
            <person name="Crous P."/>
            <person name="Smith M.E."/>
        </authorList>
    </citation>
    <scope>NUCLEOTIDE SEQUENCE</scope>
    <source>
        <strain evidence="1">RSA 861</strain>
    </source>
</reference>
<dbReference type="AlphaFoldDB" id="A0A9W8A6R1"/>
<evidence type="ECO:0000313" key="2">
    <source>
        <dbReference type="Proteomes" id="UP001150569"/>
    </source>
</evidence>
<proteinExistence type="predicted"/>
<dbReference type="OrthoDB" id="191139at2759"/>
<comment type="caution">
    <text evidence="1">The sequence shown here is derived from an EMBL/GenBank/DDBJ whole genome shotgun (WGS) entry which is preliminary data.</text>
</comment>